<dbReference type="AlphaFoldDB" id="A0A6J8ADT8"/>
<sequence>MQMQAQLQQNLYHMQSNRQPHPMTYTMHPPPYQLPPRPPSQIYMHPVNPYMTNTIHQGQQLNNGIGNMQAYRYPAQQGPQLMNLSHRQYSHPEVVLPQGQINQINTNLDRNTSVHKSNISQTVKPGVMYLEKKSDNINPELTIHQNNRSENLESMHQINRSENIYHVDRLDKNASSHTKGFNKMDQIGVNANKSFLENTKIVNKVLPDQEKSVINSQNGQGEIISNVAEIYTRPYSAMSDDSWKLQNNNADHF</sequence>
<name>A0A6J8ADT8_MYTCO</name>
<protein>
    <submittedName>
        <fullName evidence="1">Uncharacterized protein</fullName>
    </submittedName>
</protein>
<evidence type="ECO:0000313" key="2">
    <source>
        <dbReference type="Proteomes" id="UP000507470"/>
    </source>
</evidence>
<proteinExistence type="predicted"/>
<gene>
    <name evidence="1" type="ORF">MCOR_6177</name>
</gene>
<accession>A0A6J8ADT8</accession>
<evidence type="ECO:0000313" key="1">
    <source>
        <dbReference type="EMBL" id="CAC5365524.1"/>
    </source>
</evidence>
<dbReference type="Proteomes" id="UP000507470">
    <property type="component" value="Unassembled WGS sequence"/>
</dbReference>
<organism evidence="1 2">
    <name type="scientific">Mytilus coruscus</name>
    <name type="common">Sea mussel</name>
    <dbReference type="NCBI Taxonomy" id="42192"/>
    <lineage>
        <taxon>Eukaryota</taxon>
        <taxon>Metazoa</taxon>
        <taxon>Spiralia</taxon>
        <taxon>Lophotrochozoa</taxon>
        <taxon>Mollusca</taxon>
        <taxon>Bivalvia</taxon>
        <taxon>Autobranchia</taxon>
        <taxon>Pteriomorphia</taxon>
        <taxon>Mytilida</taxon>
        <taxon>Mytiloidea</taxon>
        <taxon>Mytilidae</taxon>
        <taxon>Mytilinae</taxon>
        <taxon>Mytilus</taxon>
    </lineage>
</organism>
<dbReference type="EMBL" id="CACVKT020001131">
    <property type="protein sequence ID" value="CAC5365524.1"/>
    <property type="molecule type" value="Genomic_DNA"/>
</dbReference>
<reference evidence="1 2" key="1">
    <citation type="submission" date="2020-06" db="EMBL/GenBank/DDBJ databases">
        <authorList>
            <person name="Li R."/>
            <person name="Bekaert M."/>
        </authorList>
    </citation>
    <scope>NUCLEOTIDE SEQUENCE [LARGE SCALE GENOMIC DNA]</scope>
    <source>
        <strain evidence="2">wild</strain>
    </source>
</reference>
<keyword evidence="2" id="KW-1185">Reference proteome</keyword>